<reference evidence="2 3" key="1">
    <citation type="submission" date="2014-08" db="EMBL/GenBank/DDBJ databases">
        <title>Genome sequences of NCPPB Pectobacterium isolates.</title>
        <authorList>
            <person name="Glover R.H."/>
            <person name="Sapp M."/>
            <person name="Elphinstone J."/>
        </authorList>
    </citation>
    <scope>NUCLEOTIDE SEQUENCE [LARGE SCALE GENOMIC DNA]</scope>
    <source>
        <strain evidence="2 3">LMG 21372</strain>
    </source>
</reference>
<feature type="transmembrane region" description="Helical" evidence="1">
    <location>
        <begin position="94"/>
        <end position="113"/>
    </location>
</feature>
<feature type="transmembrane region" description="Helical" evidence="1">
    <location>
        <begin position="6"/>
        <end position="25"/>
    </location>
</feature>
<dbReference type="Proteomes" id="UP000029435">
    <property type="component" value="Unassembled WGS sequence"/>
</dbReference>
<dbReference type="OrthoDB" id="5673755at2"/>
<feature type="transmembrane region" description="Helical" evidence="1">
    <location>
        <begin position="37"/>
        <end position="61"/>
    </location>
</feature>
<proteinExistence type="predicted"/>
<keyword evidence="1" id="KW-0472">Membrane</keyword>
<sequence length="226" mass="25534">MNALTISLVTIMIPGVIMALIFNTYTQHKPWDSFRYILMSVVFGILTYLVMQAGITIFQAVTGIQDTKSINWKLLSIWSVANGQEKITINPLEILVGGGIAVLLGLLSVFLTTKRTFHNYLLKKGISNKYGDDNVFIRSIEEICHSTPCFPDAYILINEDSLVIHGVIKFYNENDKIQEIGFCNATVYNSETSDIIFKTNFLYLSKEHGKIIIFKNYLENNDGENS</sequence>
<protein>
    <submittedName>
        <fullName evidence="2">Uncharacterized protein</fullName>
    </submittedName>
</protein>
<name>A0A0M2F714_9GAMM</name>
<accession>A0A0M2F714</accession>
<evidence type="ECO:0000313" key="2">
    <source>
        <dbReference type="EMBL" id="KGA36265.1"/>
    </source>
</evidence>
<gene>
    <name evidence="2" type="ORF">KU74_07310</name>
</gene>
<dbReference type="RefSeq" id="WP_039313237.1">
    <property type="nucleotide sequence ID" value="NZ_JQOD01000001.1"/>
</dbReference>
<keyword evidence="1" id="KW-1133">Transmembrane helix</keyword>
<comment type="caution">
    <text evidence="2">The sequence shown here is derived from an EMBL/GenBank/DDBJ whole genome shotgun (WGS) entry which is preliminary data.</text>
</comment>
<organism evidence="2 3">
    <name type="scientific">Pectobacterium brasiliense</name>
    <dbReference type="NCBI Taxonomy" id="180957"/>
    <lineage>
        <taxon>Bacteria</taxon>
        <taxon>Pseudomonadati</taxon>
        <taxon>Pseudomonadota</taxon>
        <taxon>Gammaproteobacteria</taxon>
        <taxon>Enterobacterales</taxon>
        <taxon>Pectobacteriaceae</taxon>
        <taxon>Pectobacterium</taxon>
    </lineage>
</organism>
<dbReference type="AlphaFoldDB" id="A0A0M2F714"/>
<evidence type="ECO:0000313" key="3">
    <source>
        <dbReference type="Proteomes" id="UP000029435"/>
    </source>
</evidence>
<dbReference type="EMBL" id="JQOD01000001">
    <property type="protein sequence ID" value="KGA36265.1"/>
    <property type="molecule type" value="Genomic_DNA"/>
</dbReference>
<keyword evidence="1" id="KW-0812">Transmembrane</keyword>
<evidence type="ECO:0000256" key="1">
    <source>
        <dbReference type="SAM" id="Phobius"/>
    </source>
</evidence>